<dbReference type="AlphaFoldDB" id="A0A1H7RXI2"/>
<sequence>MFINMKRSHVIYHILVWLVLAALLLLTSENKTSIPHITFYTLFTLSNITIFYTSYFFISSYFIGNKRYLTGLIIAFVFTLTIALIKLAIAVYNSDILMRYGDNLEKTFTKGEYFSSAIIITLFFMFLGYGFRLASNSYQMEQARKTLETEKLNAELAFLKSQINPHFLFNSLNNIYSLAYQKSDKAPEAILKLSEIMRYMLYESNDDKVSLEDEINYLENYIDLQKLRVKEQVYLELTIHVDNYQHRIMPLLVISFLENVFKHGVATDKEHPIRITVEVQNNRLHFRAQNKKNKLNKDKTGGIGLTNLKRRLELGYPDKHTFIVQDNEDYYSSELFVYL</sequence>
<keyword evidence="1" id="KW-1133">Transmembrane helix</keyword>
<dbReference type="InterPro" id="IPR036890">
    <property type="entry name" value="HATPase_C_sf"/>
</dbReference>
<keyword evidence="1" id="KW-0472">Membrane</keyword>
<keyword evidence="3" id="KW-0418">Kinase</keyword>
<organism evidence="3 4">
    <name type="scientific">Olivibacter domesticus</name>
    <name type="common">Pseudosphingobacterium domesticum</name>
    <dbReference type="NCBI Taxonomy" id="407022"/>
    <lineage>
        <taxon>Bacteria</taxon>
        <taxon>Pseudomonadati</taxon>
        <taxon>Bacteroidota</taxon>
        <taxon>Sphingobacteriia</taxon>
        <taxon>Sphingobacteriales</taxon>
        <taxon>Sphingobacteriaceae</taxon>
        <taxon>Olivibacter</taxon>
    </lineage>
</organism>
<dbReference type="STRING" id="407022.SAMN05661044_02987"/>
<feature type="transmembrane region" description="Helical" evidence="1">
    <location>
        <begin position="113"/>
        <end position="134"/>
    </location>
</feature>
<dbReference type="Pfam" id="PF06580">
    <property type="entry name" value="His_kinase"/>
    <property type="match status" value="1"/>
</dbReference>
<dbReference type="GO" id="GO:0016020">
    <property type="term" value="C:membrane"/>
    <property type="evidence" value="ECO:0007669"/>
    <property type="project" value="InterPro"/>
</dbReference>
<evidence type="ECO:0000313" key="4">
    <source>
        <dbReference type="Proteomes" id="UP000199421"/>
    </source>
</evidence>
<evidence type="ECO:0000259" key="2">
    <source>
        <dbReference type="Pfam" id="PF06580"/>
    </source>
</evidence>
<reference evidence="4" key="1">
    <citation type="submission" date="2016-10" db="EMBL/GenBank/DDBJ databases">
        <authorList>
            <person name="Varghese N."/>
            <person name="Submissions S."/>
        </authorList>
    </citation>
    <scope>NUCLEOTIDE SEQUENCE [LARGE SCALE GENOMIC DNA]</scope>
    <source>
        <strain evidence="4">DSM 18733</strain>
    </source>
</reference>
<keyword evidence="4" id="KW-1185">Reference proteome</keyword>
<dbReference type="PANTHER" id="PTHR34220">
    <property type="entry name" value="SENSOR HISTIDINE KINASE YPDA"/>
    <property type="match status" value="1"/>
</dbReference>
<dbReference type="InterPro" id="IPR050640">
    <property type="entry name" value="Bact_2-comp_sensor_kinase"/>
</dbReference>
<evidence type="ECO:0000256" key="1">
    <source>
        <dbReference type="SAM" id="Phobius"/>
    </source>
</evidence>
<dbReference type="EMBL" id="FOAF01000003">
    <property type="protein sequence ID" value="SEL65010.1"/>
    <property type="molecule type" value="Genomic_DNA"/>
</dbReference>
<accession>A0A1H7RXI2</accession>
<dbReference type="Proteomes" id="UP000199421">
    <property type="component" value="Unassembled WGS sequence"/>
</dbReference>
<dbReference type="InterPro" id="IPR010559">
    <property type="entry name" value="Sig_transdc_His_kin_internal"/>
</dbReference>
<feature type="transmembrane region" description="Helical" evidence="1">
    <location>
        <begin position="70"/>
        <end position="93"/>
    </location>
</feature>
<feature type="transmembrane region" description="Helical" evidence="1">
    <location>
        <begin position="40"/>
        <end position="58"/>
    </location>
</feature>
<keyword evidence="3" id="KW-0808">Transferase</keyword>
<proteinExistence type="predicted"/>
<protein>
    <submittedName>
        <fullName evidence="3">Histidine kinase</fullName>
    </submittedName>
</protein>
<dbReference type="Gene3D" id="3.30.565.10">
    <property type="entry name" value="Histidine kinase-like ATPase, C-terminal domain"/>
    <property type="match status" value="1"/>
</dbReference>
<keyword evidence="1" id="KW-0812">Transmembrane</keyword>
<name>A0A1H7RXI2_OLID1</name>
<evidence type="ECO:0000313" key="3">
    <source>
        <dbReference type="EMBL" id="SEL65010.1"/>
    </source>
</evidence>
<dbReference type="PANTHER" id="PTHR34220:SF7">
    <property type="entry name" value="SENSOR HISTIDINE KINASE YPDA"/>
    <property type="match status" value="1"/>
</dbReference>
<dbReference type="GO" id="GO:0000155">
    <property type="term" value="F:phosphorelay sensor kinase activity"/>
    <property type="evidence" value="ECO:0007669"/>
    <property type="project" value="InterPro"/>
</dbReference>
<feature type="domain" description="Signal transduction histidine kinase internal region" evidence="2">
    <location>
        <begin position="154"/>
        <end position="232"/>
    </location>
</feature>
<gene>
    <name evidence="3" type="ORF">SAMN05661044_02987</name>
</gene>